<gene>
    <name evidence="10" type="ORF">CJP74_02390</name>
</gene>
<keyword evidence="6 7" id="KW-0472">Membrane</keyword>
<evidence type="ECO:0000256" key="1">
    <source>
        <dbReference type="ARBA" id="ARBA00004651"/>
    </source>
</evidence>
<organism evidence="10 11">
    <name type="scientific">Psittacicella melopsittaci</name>
    <dbReference type="NCBI Taxonomy" id="2028576"/>
    <lineage>
        <taxon>Bacteria</taxon>
        <taxon>Pseudomonadati</taxon>
        <taxon>Pseudomonadota</taxon>
        <taxon>Gammaproteobacteria</taxon>
        <taxon>Pasteurellales</taxon>
        <taxon>Psittacicellaceae</taxon>
        <taxon>Psittacicella</taxon>
    </lineage>
</organism>
<dbReference type="EMBL" id="NRJH01000018">
    <property type="protein sequence ID" value="RIY33294.1"/>
    <property type="molecule type" value="Genomic_DNA"/>
</dbReference>
<dbReference type="GO" id="GO:0005886">
    <property type="term" value="C:plasma membrane"/>
    <property type="evidence" value="ECO:0007669"/>
    <property type="project" value="UniProtKB-SubCell"/>
</dbReference>
<feature type="transmembrane region" description="Helical" evidence="7">
    <location>
        <begin position="178"/>
        <end position="198"/>
    </location>
</feature>
<evidence type="ECO:0000256" key="4">
    <source>
        <dbReference type="ARBA" id="ARBA00022692"/>
    </source>
</evidence>
<evidence type="ECO:0000259" key="9">
    <source>
        <dbReference type="Pfam" id="PF09335"/>
    </source>
</evidence>
<feature type="transmembrane region" description="Helical" evidence="7">
    <location>
        <begin position="143"/>
        <end position="166"/>
    </location>
</feature>
<evidence type="ECO:0000313" key="11">
    <source>
        <dbReference type="Proteomes" id="UP000266258"/>
    </source>
</evidence>
<dbReference type="InterPro" id="IPR032816">
    <property type="entry name" value="VTT_dom"/>
</dbReference>
<keyword evidence="5 7" id="KW-1133">Transmembrane helix</keyword>
<sequence>MDSLINLFEHFSEYGNIISYVLVFTVLLISGLGVPIPEDITLVTAGILASQGYAHGPGIFLVCMAGVLIGDSIMYFLGYIYGVKLLRVKFLRKILTAKRIKSIRARFQDNSTMFLFVARFLPGLRAAIYLFSGITRKVTYHKFFLIDFFACIISVPVWVGLGYFFGNNLEHLKHLMHRIGLGVSVAAIIALVLIIILIKIRIAKKAKEVHEKKAQASQRNDDELYSHARTNSGAIKKKAQIKQQTSNKLNQEDNISP</sequence>
<feature type="transmembrane region" description="Helical" evidence="7">
    <location>
        <begin position="113"/>
        <end position="131"/>
    </location>
</feature>
<comment type="caution">
    <text evidence="10">The sequence shown here is derived from an EMBL/GenBank/DDBJ whole genome shotgun (WGS) entry which is preliminary data.</text>
</comment>
<reference evidence="10 11" key="1">
    <citation type="submission" date="2017-08" db="EMBL/GenBank/DDBJ databases">
        <title>Reclassification of Bisgaard taxon 37 and 44.</title>
        <authorList>
            <person name="Christensen H."/>
        </authorList>
    </citation>
    <scope>NUCLEOTIDE SEQUENCE [LARGE SCALE GENOMIC DNA]</scope>
    <source>
        <strain evidence="10 11">B96_4</strain>
    </source>
</reference>
<keyword evidence="4 7" id="KW-0812">Transmembrane</keyword>
<evidence type="ECO:0000256" key="6">
    <source>
        <dbReference type="ARBA" id="ARBA00023136"/>
    </source>
</evidence>
<dbReference type="PANTHER" id="PTHR30353:SF15">
    <property type="entry name" value="INNER MEMBRANE PROTEIN YABI"/>
    <property type="match status" value="1"/>
</dbReference>
<keyword evidence="3 7" id="KW-1003">Cell membrane</keyword>
<dbReference type="PANTHER" id="PTHR30353">
    <property type="entry name" value="INNER MEMBRANE PROTEIN DEDA-RELATED"/>
    <property type="match status" value="1"/>
</dbReference>
<dbReference type="OrthoDB" id="21108at2"/>
<feature type="region of interest" description="Disordered" evidence="8">
    <location>
        <begin position="230"/>
        <end position="257"/>
    </location>
</feature>
<proteinExistence type="inferred from homology"/>
<evidence type="ECO:0000313" key="10">
    <source>
        <dbReference type="EMBL" id="RIY33294.1"/>
    </source>
</evidence>
<comment type="subcellular location">
    <subcellularLocation>
        <location evidence="1 7">Cell membrane</location>
        <topology evidence="1 7">Multi-pass membrane protein</topology>
    </subcellularLocation>
</comment>
<comment type="similarity">
    <text evidence="2 7">Belongs to the DedA family.</text>
</comment>
<evidence type="ECO:0000256" key="7">
    <source>
        <dbReference type="RuleBase" id="RU367016"/>
    </source>
</evidence>
<evidence type="ECO:0000256" key="5">
    <source>
        <dbReference type="ARBA" id="ARBA00022989"/>
    </source>
</evidence>
<evidence type="ECO:0000256" key="2">
    <source>
        <dbReference type="ARBA" id="ARBA00010792"/>
    </source>
</evidence>
<name>A0A3A1YAU2_9GAMM</name>
<evidence type="ECO:0000256" key="3">
    <source>
        <dbReference type="ARBA" id="ARBA00022475"/>
    </source>
</evidence>
<feature type="transmembrane region" description="Helical" evidence="7">
    <location>
        <begin position="17"/>
        <end position="37"/>
    </location>
</feature>
<dbReference type="InterPro" id="IPR032818">
    <property type="entry name" value="DedA-like"/>
</dbReference>
<feature type="domain" description="VTT" evidence="9">
    <location>
        <begin position="36"/>
        <end position="163"/>
    </location>
</feature>
<evidence type="ECO:0000256" key="8">
    <source>
        <dbReference type="SAM" id="MobiDB-lite"/>
    </source>
</evidence>
<feature type="compositionally biased region" description="Polar residues" evidence="8">
    <location>
        <begin position="245"/>
        <end position="257"/>
    </location>
</feature>
<keyword evidence="11" id="KW-1185">Reference proteome</keyword>
<protein>
    <recommendedName>
        <fullName evidence="9">VTT domain-containing protein</fullName>
    </recommendedName>
</protein>
<dbReference type="Pfam" id="PF09335">
    <property type="entry name" value="VTT_dom"/>
    <property type="match status" value="1"/>
</dbReference>
<dbReference type="RefSeq" id="WP_119496685.1">
    <property type="nucleotide sequence ID" value="NZ_NRJH01000018.1"/>
</dbReference>
<dbReference type="AlphaFoldDB" id="A0A3A1YAU2"/>
<dbReference type="Proteomes" id="UP000266258">
    <property type="component" value="Unassembled WGS sequence"/>
</dbReference>
<accession>A0A3A1YAU2</accession>
<feature type="transmembrane region" description="Helical" evidence="7">
    <location>
        <begin position="58"/>
        <end position="81"/>
    </location>
</feature>